<dbReference type="InterPro" id="IPR035386">
    <property type="entry name" value="Arm-DNA-bind_5"/>
</dbReference>
<evidence type="ECO:0000313" key="3">
    <source>
        <dbReference type="Proteomes" id="UP000198384"/>
    </source>
</evidence>
<reference evidence="2 3" key="1">
    <citation type="submission" date="2017-06" db="EMBL/GenBank/DDBJ databases">
        <authorList>
            <person name="Kim H.J."/>
            <person name="Triplett B.A."/>
        </authorList>
    </citation>
    <scope>NUCLEOTIDE SEQUENCE [LARGE SCALE GENOMIC DNA]</scope>
    <source>
        <strain evidence="2 3">DSM 29150</strain>
    </source>
</reference>
<dbReference type="EMBL" id="FZNT01000014">
    <property type="protein sequence ID" value="SNR78875.1"/>
    <property type="molecule type" value="Genomic_DNA"/>
</dbReference>
<evidence type="ECO:0000313" key="2">
    <source>
        <dbReference type="EMBL" id="SNR78875.1"/>
    </source>
</evidence>
<protein>
    <submittedName>
        <fullName evidence="2">Phage integrase SAM-like domain-containing protein</fullName>
    </submittedName>
</protein>
<sequence>MKSQNNFSILISINASRAINNEAEIFVRVTLNQKRAKISLKRKIDMNSWDKNKYKGNSQQACLNKLFCQSY</sequence>
<dbReference type="OrthoDB" id="1098628at2"/>
<dbReference type="Pfam" id="PF17293">
    <property type="entry name" value="Arm-DNA-bind_5"/>
    <property type="match status" value="1"/>
</dbReference>
<name>A0A238Z5Y6_9FLAO</name>
<dbReference type="AlphaFoldDB" id="A0A238Z5Y6"/>
<proteinExistence type="predicted"/>
<dbReference type="RefSeq" id="WP_089382958.1">
    <property type="nucleotide sequence ID" value="NZ_FZNT01000014.1"/>
</dbReference>
<evidence type="ECO:0000259" key="1">
    <source>
        <dbReference type="Pfam" id="PF17293"/>
    </source>
</evidence>
<dbReference type="Proteomes" id="UP000198384">
    <property type="component" value="Unassembled WGS sequence"/>
</dbReference>
<accession>A0A238Z5Y6</accession>
<keyword evidence="3" id="KW-1185">Reference proteome</keyword>
<feature type="domain" description="Arm DNA-binding" evidence="1">
    <location>
        <begin position="20"/>
        <end position="59"/>
    </location>
</feature>
<gene>
    <name evidence="2" type="ORF">SAMN06265371_1149</name>
</gene>
<organism evidence="2 3">
    <name type="scientific">Lutibacter agarilyticus</name>
    <dbReference type="NCBI Taxonomy" id="1109740"/>
    <lineage>
        <taxon>Bacteria</taxon>
        <taxon>Pseudomonadati</taxon>
        <taxon>Bacteroidota</taxon>
        <taxon>Flavobacteriia</taxon>
        <taxon>Flavobacteriales</taxon>
        <taxon>Flavobacteriaceae</taxon>
        <taxon>Lutibacter</taxon>
    </lineage>
</organism>